<reference evidence="1" key="2">
    <citation type="submission" date="2023-06" db="EMBL/GenBank/DDBJ databases">
        <authorList>
            <person name="Ma L."/>
            <person name="Liu K.-W."/>
            <person name="Li Z."/>
            <person name="Hsiao Y.-Y."/>
            <person name="Qi Y."/>
            <person name="Fu T."/>
            <person name="Tang G."/>
            <person name="Zhang D."/>
            <person name="Sun W.-H."/>
            <person name="Liu D.-K."/>
            <person name="Li Y."/>
            <person name="Chen G.-Z."/>
            <person name="Liu X.-D."/>
            <person name="Liao X.-Y."/>
            <person name="Jiang Y.-T."/>
            <person name="Yu X."/>
            <person name="Hao Y."/>
            <person name="Huang J."/>
            <person name="Zhao X.-W."/>
            <person name="Ke S."/>
            <person name="Chen Y.-Y."/>
            <person name="Wu W.-L."/>
            <person name="Hsu J.-L."/>
            <person name="Lin Y.-F."/>
            <person name="Huang M.-D."/>
            <person name="Li C.-Y."/>
            <person name="Huang L."/>
            <person name="Wang Z.-W."/>
            <person name="Zhao X."/>
            <person name="Zhong W.-Y."/>
            <person name="Peng D.-H."/>
            <person name="Ahmad S."/>
            <person name="Lan S."/>
            <person name="Zhang J.-S."/>
            <person name="Tsai W.-C."/>
            <person name="Van De Peer Y."/>
            <person name="Liu Z.-J."/>
        </authorList>
    </citation>
    <scope>NUCLEOTIDE SEQUENCE</scope>
    <source>
        <strain evidence="1">CP</strain>
        <tissue evidence="1">Leaves</tissue>
    </source>
</reference>
<dbReference type="AlphaFoldDB" id="A0AAV9C026"/>
<sequence length="402" mass="45592">MSRILRIKTATSSWKYLGLPIGGNNLPKQRRNAVSDVVSSRLQGWKAKLLSMAGRSVLIRAVMTAISQHYMLAAAMPLSAVKDVERAARTFLWNGSSQTSKIHLVSWEVVTRAKAEGGLGLRRLIIMREAMMGVIAYRFLINPPVITKYFSLKYKWNGNPWELGDTHRASPVWKVLCQGMCLIRPYIRKILGILSNIDLIRDPWLMSIPFSRIPTMVNMDWATLDFRLSQVVEDSNWRIDVLGKILPEYWVNRIIRREPPTCNASGFSGWPWTTPLKMGAEAIRLGIRFLQGLGITQATVCTDALTLLQVFQMGGFSPPQIQEIVAEICEWKKNFARFLERWYALQKLLHDMLVTIGREDISPSYGSWKGPTWPYGLFVTGLGGYNGPYHDHLSNPVVEIVK</sequence>
<comment type="caution">
    <text evidence="1">The sequence shown here is derived from an EMBL/GenBank/DDBJ whole genome shotgun (WGS) entry which is preliminary data.</text>
</comment>
<protein>
    <submittedName>
        <fullName evidence="1">Uncharacterized protein</fullName>
    </submittedName>
</protein>
<dbReference type="PANTHER" id="PTHR33116">
    <property type="entry name" value="REVERSE TRANSCRIPTASE ZINC-BINDING DOMAIN-CONTAINING PROTEIN-RELATED-RELATED"/>
    <property type="match status" value="1"/>
</dbReference>
<organism evidence="1 2">
    <name type="scientific">Acorus calamus</name>
    <name type="common">Sweet flag</name>
    <dbReference type="NCBI Taxonomy" id="4465"/>
    <lineage>
        <taxon>Eukaryota</taxon>
        <taxon>Viridiplantae</taxon>
        <taxon>Streptophyta</taxon>
        <taxon>Embryophyta</taxon>
        <taxon>Tracheophyta</taxon>
        <taxon>Spermatophyta</taxon>
        <taxon>Magnoliopsida</taxon>
        <taxon>Liliopsida</taxon>
        <taxon>Acoraceae</taxon>
        <taxon>Acorus</taxon>
    </lineage>
</organism>
<accession>A0AAV9C026</accession>
<keyword evidence="2" id="KW-1185">Reference proteome</keyword>
<evidence type="ECO:0000313" key="1">
    <source>
        <dbReference type="EMBL" id="KAK1282062.1"/>
    </source>
</evidence>
<dbReference type="PANTHER" id="PTHR33116:SF86">
    <property type="entry name" value="REVERSE TRANSCRIPTASE DOMAIN-CONTAINING PROTEIN"/>
    <property type="match status" value="1"/>
</dbReference>
<dbReference type="EMBL" id="JAUJYO010000022">
    <property type="protein sequence ID" value="KAK1282062.1"/>
    <property type="molecule type" value="Genomic_DNA"/>
</dbReference>
<evidence type="ECO:0000313" key="2">
    <source>
        <dbReference type="Proteomes" id="UP001180020"/>
    </source>
</evidence>
<gene>
    <name evidence="1" type="ORF">QJS10_CPB22g00884</name>
</gene>
<proteinExistence type="predicted"/>
<dbReference type="Proteomes" id="UP001180020">
    <property type="component" value="Unassembled WGS sequence"/>
</dbReference>
<reference evidence="1" key="1">
    <citation type="journal article" date="2023" name="Nat. Commun.">
        <title>Diploid and tetraploid genomes of Acorus and the evolution of monocots.</title>
        <authorList>
            <person name="Ma L."/>
            <person name="Liu K.W."/>
            <person name="Li Z."/>
            <person name="Hsiao Y.Y."/>
            <person name="Qi Y."/>
            <person name="Fu T."/>
            <person name="Tang G.D."/>
            <person name="Zhang D."/>
            <person name="Sun W.H."/>
            <person name="Liu D.K."/>
            <person name="Li Y."/>
            <person name="Chen G.Z."/>
            <person name="Liu X.D."/>
            <person name="Liao X.Y."/>
            <person name="Jiang Y.T."/>
            <person name="Yu X."/>
            <person name="Hao Y."/>
            <person name="Huang J."/>
            <person name="Zhao X.W."/>
            <person name="Ke S."/>
            <person name="Chen Y.Y."/>
            <person name="Wu W.L."/>
            <person name="Hsu J.L."/>
            <person name="Lin Y.F."/>
            <person name="Huang M.D."/>
            <person name="Li C.Y."/>
            <person name="Huang L."/>
            <person name="Wang Z.W."/>
            <person name="Zhao X."/>
            <person name="Zhong W.Y."/>
            <person name="Peng D.H."/>
            <person name="Ahmad S."/>
            <person name="Lan S."/>
            <person name="Zhang J.S."/>
            <person name="Tsai W.C."/>
            <person name="Van de Peer Y."/>
            <person name="Liu Z.J."/>
        </authorList>
    </citation>
    <scope>NUCLEOTIDE SEQUENCE</scope>
    <source>
        <strain evidence="1">CP</strain>
    </source>
</reference>
<name>A0AAV9C026_ACOCL</name>